<dbReference type="InterPro" id="IPR010417">
    <property type="entry name" value="Embryo-specific_ATS3"/>
</dbReference>
<dbReference type="Proteomes" id="UP000515211">
    <property type="component" value="Chromosome 7"/>
</dbReference>
<sequence>MNKKMKASVSSIVITFCIIGALSEAKPAGRVNASLLKHHRNRTRTQPQPQPQPQPNRRGGGGCIYSLTISTSCDSPTYTRDSISIRLRDADGNGVYVARLEDPSSGRFSRCRKDRVDLYGGPCIKQVCYAELYRDGVDGWIPETLTVSGYRALPMTFHFHNFIPRGVWAQINKCSPYNNNY</sequence>
<dbReference type="GeneID" id="107459641"/>
<dbReference type="AlphaFoldDB" id="A0A6P4B3J3"/>
<feature type="signal peptide" evidence="2">
    <location>
        <begin position="1"/>
        <end position="25"/>
    </location>
</feature>
<accession>A0A6P4B3J3</accession>
<proteinExistence type="predicted"/>
<dbReference type="Pfam" id="PF06232">
    <property type="entry name" value="ATS3"/>
    <property type="match status" value="1"/>
</dbReference>
<name>A0A6P4B3J3_ARADU</name>
<reference evidence="3" key="1">
    <citation type="journal article" date="2016" name="Nat. Genet.">
        <title>The genome sequences of Arachis duranensis and Arachis ipaensis, the diploid ancestors of cultivated peanut.</title>
        <authorList>
            <person name="Bertioli D.J."/>
            <person name="Cannon S.B."/>
            <person name="Froenicke L."/>
            <person name="Huang G."/>
            <person name="Farmer A.D."/>
            <person name="Cannon E.K."/>
            <person name="Liu X."/>
            <person name="Gao D."/>
            <person name="Clevenger J."/>
            <person name="Dash S."/>
            <person name="Ren L."/>
            <person name="Moretzsohn M.C."/>
            <person name="Shirasawa K."/>
            <person name="Huang W."/>
            <person name="Vidigal B."/>
            <person name="Abernathy B."/>
            <person name="Chu Y."/>
            <person name="Niederhuth C.E."/>
            <person name="Umale P."/>
            <person name="Araujo A.C."/>
            <person name="Kozik A."/>
            <person name="Kim K.D."/>
            <person name="Burow M.D."/>
            <person name="Varshney R.K."/>
            <person name="Wang X."/>
            <person name="Zhang X."/>
            <person name="Barkley N."/>
            <person name="Guimaraes P.M."/>
            <person name="Isobe S."/>
            <person name="Guo B."/>
            <person name="Liao B."/>
            <person name="Stalker H.T."/>
            <person name="Schmitz R.J."/>
            <person name="Scheffler B.E."/>
            <person name="Leal-Bertioli S.C."/>
            <person name="Xun X."/>
            <person name="Jackson S.A."/>
            <person name="Michelmore R."/>
            <person name="Ozias-Akins P."/>
        </authorList>
    </citation>
    <scope>NUCLEOTIDE SEQUENCE [LARGE SCALE GENOMIC DNA]</scope>
    <source>
        <strain evidence="3">cv. V14167</strain>
    </source>
</reference>
<organism evidence="3 4">
    <name type="scientific">Arachis duranensis</name>
    <name type="common">Wild peanut</name>
    <dbReference type="NCBI Taxonomy" id="130453"/>
    <lineage>
        <taxon>Eukaryota</taxon>
        <taxon>Viridiplantae</taxon>
        <taxon>Streptophyta</taxon>
        <taxon>Embryophyta</taxon>
        <taxon>Tracheophyta</taxon>
        <taxon>Spermatophyta</taxon>
        <taxon>Magnoliopsida</taxon>
        <taxon>eudicotyledons</taxon>
        <taxon>Gunneridae</taxon>
        <taxon>Pentapetalae</taxon>
        <taxon>rosids</taxon>
        <taxon>fabids</taxon>
        <taxon>Fabales</taxon>
        <taxon>Fabaceae</taxon>
        <taxon>Papilionoideae</taxon>
        <taxon>50 kb inversion clade</taxon>
        <taxon>dalbergioids sensu lato</taxon>
        <taxon>Dalbergieae</taxon>
        <taxon>Pterocarpus clade</taxon>
        <taxon>Arachis</taxon>
    </lineage>
</organism>
<dbReference type="SUPFAM" id="SSF49723">
    <property type="entry name" value="Lipase/lipooxygenase domain (PLAT/LH2 domain)"/>
    <property type="match status" value="1"/>
</dbReference>
<keyword evidence="3" id="KW-1185">Reference proteome</keyword>
<feature type="region of interest" description="Disordered" evidence="1">
    <location>
        <begin position="39"/>
        <end position="60"/>
    </location>
</feature>
<evidence type="ECO:0000313" key="3">
    <source>
        <dbReference type="Proteomes" id="UP000515211"/>
    </source>
</evidence>
<feature type="chain" id="PRO_5028028335" evidence="2">
    <location>
        <begin position="26"/>
        <end position="181"/>
    </location>
</feature>
<keyword evidence="2" id="KW-0732">Signal</keyword>
<evidence type="ECO:0000313" key="4">
    <source>
        <dbReference type="RefSeq" id="XP_015933355.1"/>
    </source>
</evidence>
<gene>
    <name evidence="4" type="primary">LOC107459641</name>
</gene>
<dbReference type="KEGG" id="adu:107459641"/>
<dbReference type="PANTHER" id="PTHR31718:SF31">
    <property type="entry name" value="OS01G0172800 PROTEIN"/>
    <property type="match status" value="1"/>
</dbReference>
<evidence type="ECO:0000256" key="1">
    <source>
        <dbReference type="SAM" id="MobiDB-lite"/>
    </source>
</evidence>
<evidence type="ECO:0000256" key="2">
    <source>
        <dbReference type="SAM" id="SignalP"/>
    </source>
</evidence>
<dbReference type="CDD" id="cd00113">
    <property type="entry name" value="PLAT"/>
    <property type="match status" value="1"/>
</dbReference>
<dbReference type="PANTHER" id="PTHR31718">
    <property type="entry name" value="PLAT DOMAIN-CONTAINING PROTEIN"/>
    <property type="match status" value="1"/>
</dbReference>
<protein>
    <submittedName>
        <fullName evidence="4">Embryo-specific protein ATS3A</fullName>
    </submittedName>
</protein>
<reference evidence="4" key="2">
    <citation type="submission" date="2025-08" db="UniProtKB">
        <authorList>
            <consortium name="RefSeq"/>
        </authorList>
    </citation>
    <scope>IDENTIFICATION</scope>
    <source>
        <tissue evidence="4">Whole plant</tissue>
    </source>
</reference>
<dbReference type="RefSeq" id="XP_015933355.1">
    <property type="nucleotide sequence ID" value="XM_016077869.3"/>
</dbReference>
<dbReference type="InterPro" id="IPR036392">
    <property type="entry name" value="PLAT/LH2_dom_sf"/>
</dbReference>